<protein>
    <submittedName>
        <fullName evidence="3">Calcineurin-like phosphoesterase</fullName>
    </submittedName>
</protein>
<dbReference type="Gene3D" id="3.60.21.10">
    <property type="match status" value="1"/>
</dbReference>
<dbReference type="PANTHER" id="PTHR42850">
    <property type="entry name" value="METALLOPHOSPHOESTERASE"/>
    <property type="match status" value="1"/>
</dbReference>
<dbReference type="EMBL" id="FTMS01000013">
    <property type="protein sequence ID" value="SIQ70966.1"/>
    <property type="molecule type" value="Genomic_DNA"/>
</dbReference>
<sequence length="357" mass="40090">MLFKNSFFSTTLKFSTNFDAIARVYDIIGDIHGHFRPLEELLRRLGYRYRGGTWRFPGGIRQALFVGDFLDRGPAIPETLTLVRSMIEGGSARAVLGNHEYNALAWHTSDGAGGWLRQHSAVHRRQHRATLEQFGIDPESPEGNRGVLDDNPPPTRAGRRLREALVWLRQLPLYLDDPGLRVVHAAWEERALDEIGRNPEALRDDRTLFLSAFGENPESRAVEILLKGVEFPLPDGAFYRDKEGVARTKTRVRWWLSPGEAPATMAGLAMPPADQELGHLPVDTSFLRRLPGYRGDKPVFVGHYWLRGTPKPLAPLVACLDYSIAREGLLCAYRFDGEETLQKEKFISVAGEPADAP</sequence>
<organism evidence="3 4">
    <name type="scientific">Alkalispirochaeta americana</name>
    <dbReference type="NCBI Taxonomy" id="159291"/>
    <lineage>
        <taxon>Bacteria</taxon>
        <taxon>Pseudomonadati</taxon>
        <taxon>Spirochaetota</taxon>
        <taxon>Spirochaetia</taxon>
        <taxon>Spirochaetales</taxon>
        <taxon>Spirochaetaceae</taxon>
        <taxon>Alkalispirochaeta</taxon>
    </lineage>
</organism>
<dbReference type="GO" id="GO:0016791">
    <property type="term" value="F:phosphatase activity"/>
    <property type="evidence" value="ECO:0007669"/>
    <property type="project" value="TreeGrafter"/>
</dbReference>
<dbReference type="GO" id="GO:0005737">
    <property type="term" value="C:cytoplasm"/>
    <property type="evidence" value="ECO:0007669"/>
    <property type="project" value="TreeGrafter"/>
</dbReference>
<accession>A0A1N6V089</accession>
<proteinExistence type="predicted"/>
<dbReference type="STRING" id="159291.SAMN05920897_11378"/>
<dbReference type="RefSeq" id="WP_200796821.1">
    <property type="nucleotide sequence ID" value="NZ_FTMS01000013.1"/>
</dbReference>
<dbReference type="Pfam" id="PF00149">
    <property type="entry name" value="Metallophos"/>
    <property type="match status" value="1"/>
</dbReference>
<keyword evidence="4" id="KW-1185">Reference proteome</keyword>
<feature type="region of interest" description="Disordered" evidence="1">
    <location>
        <begin position="135"/>
        <end position="155"/>
    </location>
</feature>
<gene>
    <name evidence="3" type="ORF">SAMN05920897_11378</name>
</gene>
<evidence type="ECO:0000313" key="4">
    <source>
        <dbReference type="Proteomes" id="UP000186400"/>
    </source>
</evidence>
<dbReference type="InterPro" id="IPR004843">
    <property type="entry name" value="Calcineurin-like_PHP"/>
</dbReference>
<dbReference type="Proteomes" id="UP000186400">
    <property type="component" value="Unassembled WGS sequence"/>
</dbReference>
<dbReference type="AlphaFoldDB" id="A0A1N6V089"/>
<evidence type="ECO:0000313" key="3">
    <source>
        <dbReference type="EMBL" id="SIQ70966.1"/>
    </source>
</evidence>
<evidence type="ECO:0000259" key="2">
    <source>
        <dbReference type="Pfam" id="PF00149"/>
    </source>
</evidence>
<dbReference type="SUPFAM" id="SSF56300">
    <property type="entry name" value="Metallo-dependent phosphatases"/>
    <property type="match status" value="1"/>
</dbReference>
<reference evidence="4" key="1">
    <citation type="submission" date="2017-01" db="EMBL/GenBank/DDBJ databases">
        <authorList>
            <person name="Varghese N."/>
            <person name="Submissions S."/>
        </authorList>
    </citation>
    <scope>NUCLEOTIDE SEQUENCE [LARGE SCALE GENOMIC DNA]</scope>
    <source>
        <strain evidence="4">ASpG1</strain>
    </source>
</reference>
<feature type="domain" description="Calcineurin-like phosphoesterase" evidence="2">
    <location>
        <begin position="27"/>
        <end position="108"/>
    </location>
</feature>
<dbReference type="PANTHER" id="PTHR42850:SF7">
    <property type="entry name" value="BIS(5'-NUCLEOSYL)-TETRAPHOSPHATASE PRPE [ASYMMETRICAL]"/>
    <property type="match status" value="1"/>
</dbReference>
<dbReference type="InterPro" id="IPR029052">
    <property type="entry name" value="Metallo-depent_PP-like"/>
</dbReference>
<evidence type="ECO:0000256" key="1">
    <source>
        <dbReference type="SAM" id="MobiDB-lite"/>
    </source>
</evidence>
<dbReference type="InterPro" id="IPR050126">
    <property type="entry name" value="Ap4A_hydrolase"/>
</dbReference>
<name>A0A1N6V089_9SPIO</name>